<comment type="caution">
    <text evidence="1">The sequence shown here is derived from an EMBL/GenBank/DDBJ whole genome shotgun (WGS) entry which is preliminary data.</text>
</comment>
<reference evidence="1 2" key="1">
    <citation type="journal article" date="2022" name="Hortic Res">
        <title>A haplotype resolved chromosomal level avocado genome allows analysis of novel avocado genes.</title>
        <authorList>
            <person name="Nath O."/>
            <person name="Fletcher S.J."/>
            <person name="Hayward A."/>
            <person name="Shaw L.M."/>
            <person name="Masouleh A.K."/>
            <person name="Furtado A."/>
            <person name="Henry R.J."/>
            <person name="Mitter N."/>
        </authorList>
    </citation>
    <scope>NUCLEOTIDE SEQUENCE [LARGE SCALE GENOMIC DNA]</scope>
    <source>
        <strain evidence="2">cv. Hass</strain>
    </source>
</reference>
<accession>A0ACC2LUA0</accession>
<evidence type="ECO:0000313" key="1">
    <source>
        <dbReference type="EMBL" id="KAJ8636919.1"/>
    </source>
</evidence>
<keyword evidence="2" id="KW-1185">Reference proteome</keyword>
<gene>
    <name evidence="1" type="ORF">MRB53_011186</name>
</gene>
<dbReference type="Proteomes" id="UP001234297">
    <property type="component" value="Chromosome 3"/>
</dbReference>
<name>A0ACC2LUA0_PERAE</name>
<protein>
    <submittedName>
        <fullName evidence="1">Uncharacterized protein</fullName>
    </submittedName>
</protein>
<organism evidence="1 2">
    <name type="scientific">Persea americana</name>
    <name type="common">Avocado</name>
    <dbReference type="NCBI Taxonomy" id="3435"/>
    <lineage>
        <taxon>Eukaryota</taxon>
        <taxon>Viridiplantae</taxon>
        <taxon>Streptophyta</taxon>
        <taxon>Embryophyta</taxon>
        <taxon>Tracheophyta</taxon>
        <taxon>Spermatophyta</taxon>
        <taxon>Magnoliopsida</taxon>
        <taxon>Magnoliidae</taxon>
        <taxon>Laurales</taxon>
        <taxon>Lauraceae</taxon>
        <taxon>Persea</taxon>
    </lineage>
</organism>
<proteinExistence type="predicted"/>
<evidence type="ECO:0000313" key="2">
    <source>
        <dbReference type="Proteomes" id="UP001234297"/>
    </source>
</evidence>
<dbReference type="EMBL" id="CM056811">
    <property type="protein sequence ID" value="KAJ8636919.1"/>
    <property type="molecule type" value="Genomic_DNA"/>
</dbReference>
<sequence>MLLFSLLQVHWWEVAMASNDENVAIKGKYTAMFVCWILGTGSLFPWNSMLTTLDYYIAIFPNYHPSRVLTIAVVSFAFGTMIIMTYYEAKMNTRLRNLIGFTLFFIGSVLVFVLNLATSGSGGIGAYIGMCAISAAFGVAEGHVQGGMVGDLSFMSLEFMQSFLAGLAASGTITSTLRLVIKAAFENTKGGLRKGALLFLAISAIFELVCIFLYVYAFSKLPIVKYYHSKAVAEGSKTVSVDLPAAGILVQTNPGDEEDHKRLERLSNKQLLLKNIDYATDIFLIYVLTFSIFPGFLYEDTGSHGLGSWYSLVLTVVFNLCDLISRYLPLIKCLRITSRSGLMIATLARFLLIPAFYFTAKYGDQGWMIMLTSFLGLTNGHLTVCVLIAPKGYKGPEQNALGNLIQSFLTGGLFAGVAFGWLWLIGRSYTQGSFRSLSATLPDAGVATAAARHRSRSAACAVAVEEAEDQKHLLSS</sequence>